<keyword evidence="4" id="KW-1185">Reference proteome</keyword>
<evidence type="ECO:0000313" key="3">
    <source>
        <dbReference type="EMBL" id="PTX59798.1"/>
    </source>
</evidence>
<feature type="chain" id="PRO_5015470718" evidence="1">
    <location>
        <begin position="20"/>
        <end position="194"/>
    </location>
</feature>
<dbReference type="InterPro" id="IPR011250">
    <property type="entry name" value="OMP/PagP_B-barrel"/>
</dbReference>
<name>A0A2T6BUP7_9FLAO</name>
<dbReference type="Pfam" id="PF13568">
    <property type="entry name" value="OMP_b-brl_2"/>
    <property type="match status" value="1"/>
</dbReference>
<sequence length="194" mass="21366">MKNNLLCLLLFFASMSCFAQFGVKAGLNFSSNGELREIATAGENIIEDSGDAKIGYHIGAYYDINFSKLYLRPEVVYTKTQSEYGSNNYDMSKIDVPVLLGLKIIGPLSVFAGPAFQYTLDNGFDDVTISDVENDFTVGFNFGAAVKFGNIGLDVRYERGFTENEASILDSNNVRIGTLDSRPSQLIFSLSLRL</sequence>
<dbReference type="EMBL" id="QBKT01000008">
    <property type="protein sequence ID" value="PTX59798.1"/>
    <property type="molecule type" value="Genomic_DNA"/>
</dbReference>
<organism evidence="3 4">
    <name type="scientific">Kordia periserrulae</name>
    <dbReference type="NCBI Taxonomy" id="701523"/>
    <lineage>
        <taxon>Bacteria</taxon>
        <taxon>Pseudomonadati</taxon>
        <taxon>Bacteroidota</taxon>
        <taxon>Flavobacteriia</taxon>
        <taxon>Flavobacteriales</taxon>
        <taxon>Flavobacteriaceae</taxon>
        <taxon>Kordia</taxon>
    </lineage>
</organism>
<dbReference type="OrthoDB" id="1431594at2"/>
<feature type="domain" description="Outer membrane protein beta-barrel" evidence="2">
    <location>
        <begin position="19"/>
        <end position="162"/>
    </location>
</feature>
<accession>A0A2T6BUP7</accession>
<dbReference type="Proteomes" id="UP000244090">
    <property type="component" value="Unassembled WGS sequence"/>
</dbReference>
<gene>
    <name evidence="3" type="ORF">C8N46_108108</name>
</gene>
<keyword evidence="1" id="KW-0732">Signal</keyword>
<dbReference type="AlphaFoldDB" id="A0A2T6BUP7"/>
<protein>
    <submittedName>
        <fullName evidence="3">Outer membrane protein with beta-barrel domain</fullName>
    </submittedName>
</protein>
<dbReference type="PROSITE" id="PS51257">
    <property type="entry name" value="PROKAR_LIPOPROTEIN"/>
    <property type="match status" value="1"/>
</dbReference>
<evidence type="ECO:0000313" key="4">
    <source>
        <dbReference type="Proteomes" id="UP000244090"/>
    </source>
</evidence>
<dbReference type="SUPFAM" id="SSF56925">
    <property type="entry name" value="OMPA-like"/>
    <property type="match status" value="1"/>
</dbReference>
<evidence type="ECO:0000259" key="2">
    <source>
        <dbReference type="Pfam" id="PF13568"/>
    </source>
</evidence>
<reference evidence="3 4" key="1">
    <citation type="submission" date="2018-04" db="EMBL/GenBank/DDBJ databases">
        <title>Genomic Encyclopedia of Archaeal and Bacterial Type Strains, Phase II (KMG-II): from individual species to whole genera.</title>
        <authorList>
            <person name="Goeker M."/>
        </authorList>
    </citation>
    <scope>NUCLEOTIDE SEQUENCE [LARGE SCALE GENOMIC DNA]</scope>
    <source>
        <strain evidence="3 4">DSM 25731</strain>
    </source>
</reference>
<evidence type="ECO:0000256" key="1">
    <source>
        <dbReference type="SAM" id="SignalP"/>
    </source>
</evidence>
<comment type="caution">
    <text evidence="3">The sequence shown here is derived from an EMBL/GenBank/DDBJ whole genome shotgun (WGS) entry which is preliminary data.</text>
</comment>
<proteinExistence type="predicted"/>
<feature type="signal peptide" evidence="1">
    <location>
        <begin position="1"/>
        <end position="19"/>
    </location>
</feature>
<dbReference type="RefSeq" id="WP_108115952.1">
    <property type="nucleotide sequence ID" value="NZ_QBKT01000008.1"/>
</dbReference>
<dbReference type="InterPro" id="IPR025665">
    <property type="entry name" value="Beta-barrel_OMP_2"/>
</dbReference>